<protein>
    <recommendedName>
        <fullName evidence="4">CCT domain-containing protein</fullName>
    </recommendedName>
</protein>
<evidence type="ECO:0000313" key="5">
    <source>
        <dbReference type="EMBL" id="CCI47728.1"/>
    </source>
</evidence>
<evidence type="ECO:0000259" key="4">
    <source>
        <dbReference type="PROSITE" id="PS51017"/>
    </source>
</evidence>
<feature type="region of interest" description="Disordered" evidence="3">
    <location>
        <begin position="318"/>
        <end position="344"/>
    </location>
</feature>
<comment type="caution">
    <text evidence="5">The sequence shown here is derived from an EMBL/GenBank/DDBJ whole genome shotgun (WGS) entry which is preliminary data.</text>
</comment>
<dbReference type="OrthoDB" id="153872at2759"/>
<feature type="region of interest" description="Disordered" evidence="3">
    <location>
        <begin position="266"/>
        <end position="299"/>
    </location>
</feature>
<accession>A0A024GLH1</accession>
<dbReference type="PROSITE" id="PS51017">
    <property type="entry name" value="CCT"/>
    <property type="match status" value="1"/>
</dbReference>
<dbReference type="EMBL" id="CAIX01000184">
    <property type="protein sequence ID" value="CCI47728.1"/>
    <property type="molecule type" value="Genomic_DNA"/>
</dbReference>
<dbReference type="PANTHER" id="PTHR31319:SF77">
    <property type="entry name" value="ZINC FINGER PROTEIN CONSTANS-LIKE 4"/>
    <property type="match status" value="1"/>
</dbReference>
<feature type="domain" description="CCT" evidence="4">
    <location>
        <begin position="398"/>
        <end position="440"/>
    </location>
</feature>
<dbReference type="Proteomes" id="UP000053237">
    <property type="component" value="Unassembled WGS sequence"/>
</dbReference>
<keyword evidence="6" id="KW-1185">Reference proteome</keyword>
<evidence type="ECO:0000313" key="6">
    <source>
        <dbReference type="Proteomes" id="UP000053237"/>
    </source>
</evidence>
<reference evidence="5 6" key="1">
    <citation type="submission" date="2012-05" db="EMBL/GenBank/DDBJ databases">
        <title>Recombination and specialization in a pathogen metapopulation.</title>
        <authorList>
            <person name="Gardiner A."/>
            <person name="Kemen E."/>
            <person name="Schultz-Larsen T."/>
            <person name="MacLean D."/>
            <person name="Van Oosterhout C."/>
            <person name="Jones J.D.G."/>
        </authorList>
    </citation>
    <scope>NUCLEOTIDE SEQUENCE [LARGE SCALE GENOMIC DNA]</scope>
    <source>
        <strain evidence="5 6">Ac Nc2</strain>
    </source>
</reference>
<feature type="compositionally biased region" description="Low complexity" evidence="3">
    <location>
        <begin position="318"/>
        <end position="335"/>
    </location>
</feature>
<name>A0A024GLH1_9STRA</name>
<proteinExistence type="predicted"/>
<feature type="compositionally biased region" description="Basic and acidic residues" evidence="3">
    <location>
        <begin position="271"/>
        <end position="284"/>
    </location>
</feature>
<evidence type="ECO:0000256" key="1">
    <source>
        <dbReference type="ARBA" id="ARBA00004123"/>
    </source>
</evidence>
<dbReference type="InParanoid" id="A0A024GLH1"/>
<dbReference type="InterPro" id="IPR010402">
    <property type="entry name" value="CCT_domain"/>
</dbReference>
<feature type="compositionally biased region" description="Basic and acidic residues" evidence="3">
    <location>
        <begin position="36"/>
        <end position="46"/>
    </location>
</feature>
<evidence type="ECO:0000256" key="2">
    <source>
        <dbReference type="ARBA" id="ARBA00023242"/>
    </source>
</evidence>
<keyword evidence="2" id="KW-0539">Nucleus</keyword>
<gene>
    <name evidence="5" type="ORF">BN9_087440</name>
</gene>
<dbReference type="GO" id="GO:0005634">
    <property type="term" value="C:nucleus"/>
    <property type="evidence" value="ECO:0007669"/>
    <property type="project" value="UniProtKB-SubCell"/>
</dbReference>
<dbReference type="InterPro" id="IPR045281">
    <property type="entry name" value="CONSTANS-like"/>
</dbReference>
<dbReference type="Pfam" id="PF06203">
    <property type="entry name" value="CCT"/>
    <property type="match status" value="1"/>
</dbReference>
<dbReference type="STRING" id="65357.A0A024GLH1"/>
<sequence length="453" mass="49584">MNTHRSDEEMSDIPIVNVKVEDPSLSCKKTSPIRSPKKEEISDGKCEISGNSSLQSRNVHNNRKDTLGWIGDDFLGMISHTPPAFSPGSLTMPMTKRGRSGSISSRLLSASDLEGKGLIDTKQKGVMKDLIISGDEALQKALEKFDAGDTTSLEALLDSGRLNRRTSSVDILDDLDLGFLNVGSLGDTPKHEDQFPPTTRNQTLDDWDELGIFEPSFTDASSRDLMEGDFYGSSLGASLSNSLPSLGLGITPPAVFGLGEEFLDSHSNSKKKIEKEERLQESKEQHRKRPQSGSKSVLKHGDTTLASAMGNSLASMSLANSANNKPSSSRPIGIPGTSGGSSARTHYAENSIAAAGAVPHANHNTVCNGITSVNVTGVRNNDTNKEQRFVGAYSPESRQKRIQNFLDKRQKRVWRKEVKYDVRKNFADSRLRVKGRFVKKEDEQLLRELMSFT</sequence>
<dbReference type="PANTHER" id="PTHR31319">
    <property type="entry name" value="ZINC FINGER PROTEIN CONSTANS-LIKE 4"/>
    <property type="match status" value="1"/>
</dbReference>
<comment type="subcellular location">
    <subcellularLocation>
        <location evidence="1">Nucleus</location>
    </subcellularLocation>
</comment>
<organism evidence="5 6">
    <name type="scientific">Albugo candida</name>
    <dbReference type="NCBI Taxonomy" id="65357"/>
    <lineage>
        <taxon>Eukaryota</taxon>
        <taxon>Sar</taxon>
        <taxon>Stramenopiles</taxon>
        <taxon>Oomycota</taxon>
        <taxon>Peronosporomycetes</taxon>
        <taxon>Albuginales</taxon>
        <taxon>Albuginaceae</taxon>
        <taxon>Albugo</taxon>
    </lineage>
</organism>
<feature type="region of interest" description="Disordered" evidence="3">
    <location>
        <begin position="27"/>
        <end position="47"/>
    </location>
</feature>
<dbReference type="AlphaFoldDB" id="A0A024GLH1"/>
<evidence type="ECO:0000256" key="3">
    <source>
        <dbReference type="SAM" id="MobiDB-lite"/>
    </source>
</evidence>